<gene>
    <name evidence="1" type="ORF">I596_3400</name>
</gene>
<dbReference type="KEGG" id="dko:I596_3400"/>
<evidence type="ECO:0000313" key="1">
    <source>
        <dbReference type="EMBL" id="ANB19389.1"/>
    </source>
</evidence>
<organism evidence="1 2">
    <name type="scientific">Dokdonella koreensis DS-123</name>
    <dbReference type="NCBI Taxonomy" id="1300342"/>
    <lineage>
        <taxon>Bacteria</taxon>
        <taxon>Pseudomonadati</taxon>
        <taxon>Pseudomonadota</taxon>
        <taxon>Gammaproteobacteria</taxon>
        <taxon>Lysobacterales</taxon>
        <taxon>Rhodanobacteraceae</taxon>
        <taxon>Dokdonella</taxon>
    </lineage>
</organism>
<evidence type="ECO:0000313" key="2">
    <source>
        <dbReference type="Proteomes" id="UP000076830"/>
    </source>
</evidence>
<proteinExistence type="predicted"/>
<reference evidence="1 2" key="1">
    <citation type="submission" date="2016-04" db="EMBL/GenBank/DDBJ databases">
        <title>Complete genome sequence of Dokdonella koreensis DS-123T.</title>
        <authorList>
            <person name="Kim J.F."/>
            <person name="Lee H."/>
            <person name="Kwak M.-J."/>
        </authorList>
    </citation>
    <scope>NUCLEOTIDE SEQUENCE [LARGE SCALE GENOMIC DNA]</scope>
    <source>
        <strain evidence="1 2">DS-123</strain>
    </source>
</reference>
<dbReference type="AlphaFoldDB" id="A0A160DXF2"/>
<dbReference type="RefSeq" id="WP_067650184.1">
    <property type="nucleotide sequence ID" value="NZ_CP015249.1"/>
</dbReference>
<dbReference type="EMBL" id="CP015249">
    <property type="protein sequence ID" value="ANB19389.1"/>
    <property type="molecule type" value="Genomic_DNA"/>
</dbReference>
<sequence>MVLRRLFGVFAQLADRLWVRRHDLQLFVSVAADDSASDAVYVHTSRAAAAPFPYVAAGFSGCADLPDWLARHVDAAEQAVGAKRWDDTTFYLIEYTGWPHRVLGRAADPRS</sequence>
<keyword evidence="2" id="KW-1185">Reference proteome</keyword>
<accession>A0A160DXF2</accession>
<dbReference type="Proteomes" id="UP000076830">
    <property type="component" value="Chromosome"/>
</dbReference>
<name>A0A160DXF2_9GAMM</name>
<protein>
    <submittedName>
        <fullName evidence="1">Uncharacterized protein</fullName>
    </submittedName>
</protein>